<proteinExistence type="predicted"/>
<dbReference type="Proteomes" id="UP000501058">
    <property type="component" value="Chromosome"/>
</dbReference>
<protein>
    <recommendedName>
        <fullName evidence="3">DUF695 domain-containing protein</fullName>
    </recommendedName>
</protein>
<dbReference type="AlphaFoldDB" id="A0A6G7Y794"/>
<keyword evidence="2" id="KW-1185">Reference proteome</keyword>
<dbReference type="KEGG" id="prv:G7070_09690"/>
<organism evidence="1 2">
    <name type="scientific">Propioniciclava coleopterorum</name>
    <dbReference type="NCBI Taxonomy" id="2714937"/>
    <lineage>
        <taxon>Bacteria</taxon>
        <taxon>Bacillati</taxon>
        <taxon>Actinomycetota</taxon>
        <taxon>Actinomycetes</taxon>
        <taxon>Propionibacteriales</taxon>
        <taxon>Propionibacteriaceae</taxon>
        <taxon>Propioniciclava</taxon>
    </lineage>
</organism>
<accession>A0A6G7Y794</accession>
<name>A0A6G7Y794_9ACTN</name>
<evidence type="ECO:0000313" key="1">
    <source>
        <dbReference type="EMBL" id="QIK72487.1"/>
    </source>
</evidence>
<gene>
    <name evidence="1" type="ORF">G7070_09690</name>
</gene>
<evidence type="ECO:0008006" key="3">
    <source>
        <dbReference type="Google" id="ProtNLM"/>
    </source>
</evidence>
<evidence type="ECO:0000313" key="2">
    <source>
        <dbReference type="Proteomes" id="UP000501058"/>
    </source>
</evidence>
<dbReference type="RefSeq" id="WP_166233561.1">
    <property type="nucleotide sequence ID" value="NZ_CP049865.1"/>
</dbReference>
<reference evidence="1 2" key="1">
    <citation type="submission" date="2020-03" db="EMBL/GenBank/DDBJ databases">
        <title>Propioniciclava sp. nov., isolated from Hydrophilus acuminatus.</title>
        <authorList>
            <person name="Hyun D.-W."/>
            <person name="Bae J.-W."/>
        </authorList>
    </citation>
    <scope>NUCLEOTIDE SEQUENCE [LARGE SCALE GENOMIC DNA]</scope>
    <source>
        <strain evidence="1 2">HDW11</strain>
    </source>
</reference>
<sequence length="333" mass="35759">MTPFGRKPRPASPLDSFWAWWATAGGSLDPTSPGPWVEDLAERVRAIHPGLTWEFGPGARAQHRLTLSAAGDAAARAAAQRWYDAAPEQGPRWEFAPTKTPDPAPLASRLRLGDATLDLAETVFEARTDPREERVHVGVFHPAFPGLDEHTRGQIAFLVVDWLLGEDAVERWVGRLDLLVVPPARPASGEDVAAAVAALAAANVPDSWVMYEGEREGAPVRVICRAGVRWVDVPTFDTHHLIAVAYEAGPDGLPAAARNVENIQAFSERLSDAVGGEGIHLGRELWNGVAVFHTYVDGTTDAGERVAAVARGVGVPDEVAADPGWSEVRHITG</sequence>
<dbReference type="EMBL" id="CP049865">
    <property type="protein sequence ID" value="QIK72487.1"/>
    <property type="molecule type" value="Genomic_DNA"/>
</dbReference>